<reference evidence="2" key="2">
    <citation type="submission" date="2023-05" db="EMBL/GenBank/DDBJ databases">
        <authorList>
            <person name="Fouks B."/>
        </authorList>
    </citation>
    <scope>NUCLEOTIDE SEQUENCE</scope>
    <source>
        <strain evidence="2">Stay&amp;Tobe</strain>
        <tissue evidence="2">Testes</tissue>
    </source>
</reference>
<dbReference type="EMBL" id="JASPKZ010003814">
    <property type="protein sequence ID" value="KAJ9592698.1"/>
    <property type="molecule type" value="Genomic_DNA"/>
</dbReference>
<feature type="region of interest" description="Disordered" evidence="1">
    <location>
        <begin position="102"/>
        <end position="204"/>
    </location>
</feature>
<evidence type="ECO:0000256" key="1">
    <source>
        <dbReference type="SAM" id="MobiDB-lite"/>
    </source>
</evidence>
<keyword evidence="3" id="KW-1185">Reference proteome</keyword>
<feature type="region of interest" description="Disordered" evidence="1">
    <location>
        <begin position="43"/>
        <end position="82"/>
    </location>
</feature>
<feature type="compositionally biased region" description="Pro residues" evidence="1">
    <location>
        <begin position="126"/>
        <end position="135"/>
    </location>
</feature>
<dbReference type="Proteomes" id="UP001233999">
    <property type="component" value="Unassembled WGS sequence"/>
</dbReference>
<evidence type="ECO:0000313" key="3">
    <source>
        <dbReference type="Proteomes" id="UP001233999"/>
    </source>
</evidence>
<feature type="compositionally biased region" description="Basic residues" evidence="1">
    <location>
        <begin position="116"/>
        <end position="125"/>
    </location>
</feature>
<gene>
    <name evidence="2" type="ORF">L9F63_015642</name>
</gene>
<dbReference type="AlphaFoldDB" id="A0AAD8A5G8"/>
<sequence length="204" mass="22289">MAAGIGGVLVLGAGITLLLALLRLSDGSLLLANAVARPPRLKLLGGDSDQAPPEHHLQQHQYRQQRRLEPRLSDDEDEDAAEAEIAAAERWLLYETGGNGIVDLEGIPPPQPHHAPPGHHQHRQHPPPMHHPPLQQPGTSFVLPPPWNKRDQHPLRPASEPPGDSHPTGGGPPELPKGLANQFMLRSPRGNRQYDVPQIGEFFK</sequence>
<reference evidence="2" key="1">
    <citation type="journal article" date="2023" name="IScience">
        <title>Live-bearing cockroach genome reveals convergent evolutionary mechanisms linked to viviparity in insects and beyond.</title>
        <authorList>
            <person name="Fouks B."/>
            <person name="Harrison M.C."/>
            <person name="Mikhailova A.A."/>
            <person name="Marchal E."/>
            <person name="English S."/>
            <person name="Carruthers M."/>
            <person name="Jennings E.C."/>
            <person name="Chiamaka E.L."/>
            <person name="Frigard R.A."/>
            <person name="Pippel M."/>
            <person name="Attardo G.M."/>
            <person name="Benoit J.B."/>
            <person name="Bornberg-Bauer E."/>
            <person name="Tobe S.S."/>
        </authorList>
    </citation>
    <scope>NUCLEOTIDE SEQUENCE</scope>
    <source>
        <strain evidence="2">Stay&amp;Tobe</strain>
    </source>
</reference>
<comment type="caution">
    <text evidence="2">The sequence shown here is derived from an EMBL/GenBank/DDBJ whole genome shotgun (WGS) entry which is preliminary data.</text>
</comment>
<name>A0AAD8A5G8_DIPPU</name>
<proteinExistence type="predicted"/>
<evidence type="ECO:0000313" key="2">
    <source>
        <dbReference type="EMBL" id="KAJ9592698.1"/>
    </source>
</evidence>
<organism evidence="2 3">
    <name type="scientific">Diploptera punctata</name>
    <name type="common">Pacific beetle cockroach</name>
    <dbReference type="NCBI Taxonomy" id="6984"/>
    <lineage>
        <taxon>Eukaryota</taxon>
        <taxon>Metazoa</taxon>
        <taxon>Ecdysozoa</taxon>
        <taxon>Arthropoda</taxon>
        <taxon>Hexapoda</taxon>
        <taxon>Insecta</taxon>
        <taxon>Pterygota</taxon>
        <taxon>Neoptera</taxon>
        <taxon>Polyneoptera</taxon>
        <taxon>Dictyoptera</taxon>
        <taxon>Blattodea</taxon>
        <taxon>Blaberoidea</taxon>
        <taxon>Blaberidae</taxon>
        <taxon>Diplopterinae</taxon>
        <taxon>Diploptera</taxon>
    </lineage>
</organism>
<accession>A0AAD8A5G8</accession>
<protein>
    <submittedName>
        <fullName evidence="2">Uncharacterized protein</fullName>
    </submittedName>
</protein>